<dbReference type="GeneID" id="80538785"/>
<evidence type="ECO:0000256" key="2">
    <source>
        <dbReference type="ARBA" id="ARBA00022679"/>
    </source>
</evidence>
<keyword evidence="5" id="KW-1185">Reference proteome</keyword>
<dbReference type="EMBL" id="MN532648">
    <property type="protein sequence ID" value="QGY72591.1"/>
    <property type="molecule type" value="Genomic_RNA"/>
</dbReference>
<evidence type="ECO:0000256" key="3">
    <source>
        <dbReference type="ARBA" id="ARBA00022695"/>
    </source>
</evidence>
<keyword evidence="1" id="KW-0696">RNA-directed RNA polymerase</keyword>
<reference evidence="4 5" key="1">
    <citation type="journal article" date="2020" name="Virus Evol.">
        <title>Analysis of the virome associated to grapevine downy mildew lesions reveals new mycovirus lineages.</title>
        <authorList>
            <person name="Chiapello M."/>
            <person name="Rodriguez-Romero J."/>
            <person name="Ayllon M.A."/>
            <person name="Turina M."/>
        </authorList>
    </citation>
    <scope>NUCLEOTIDE SEQUENCE [LARGE SCALE GENOMIC DNA]</scope>
    <source>
        <strain evidence="4">DMG-A_34540</strain>
    </source>
</reference>
<dbReference type="CDD" id="cd23183">
    <property type="entry name" value="ps-ssRNAv_Botourmiaviridae_RdRp"/>
    <property type="match status" value="1"/>
</dbReference>
<evidence type="ECO:0000256" key="1">
    <source>
        <dbReference type="ARBA" id="ARBA00022484"/>
    </source>
</evidence>
<proteinExistence type="predicted"/>
<dbReference type="Proteomes" id="UP000830659">
    <property type="component" value="Segment"/>
</dbReference>
<name>A0ABX6FJX9_9VIRU</name>
<keyword evidence="3" id="KW-0548">Nucleotidyltransferase</keyword>
<keyword evidence="2" id="KW-0808">Transferase</keyword>
<dbReference type="SUPFAM" id="SSF56672">
    <property type="entry name" value="DNA/RNA polymerases"/>
    <property type="match status" value="1"/>
</dbReference>
<sequence>MTRVKGEDPPRRKVSLARCPAAESLLNALKKAFGIVLLEFGLQYEPLVSAGHSCSSIRQKYEESVVAITAQGKSRGLSMRRMMRLRSALSSMKRLFDAPCRCDQTFASIAIEEWKERMSNPRPVNNLIGVFDPIWLLQRRVRELCRGWGSYLPAARSGELEGENLYFPDQQGCLELKAHNGGTLGVSYDEESYDSSAVRLGAAKTKGKLRVVSMQSARVKRVLSPVHNALYTHISRFGWCVRGEVTKEDFIAVQTDRRSGEDYINGDYEAATDNISLCAVRAIVDVLCEESQLTEEESCVLYESFNNLRWFDPCTGSSGHIRRGSMMGNLVSFPLLCLLNKACFDISCDIYYGPGSARRGRFNGDDCSFCGDSQFYQLWVRTTGTFGLIVNHKKTSRSRRFLELNSTQYDTMKSRFVDKPVLSFFRRKEDSPECLISDILKGMRGFRRDLVLYVINHSMRYECSIRRPAVANIPKSWLKTLLRKRWFRESLTRDPPPLFCRGVDRSERSVLGPPPRPRFYQTVSKMCLDSERDRLAKWKGVHVKKFSSRLSRTELGAYMKNKGPPSYVSIGRPFWSFLWPRPVWELVSERFPAVLCDRRARSKKWIEDHPRLHVETPVLSVPHNSYLSKLLPTFAPCLSSEAILCKDVNFLSSESSPPAFWRL</sequence>
<accession>A0ABX6FJX9</accession>
<protein>
    <submittedName>
        <fullName evidence="4">RNA dependent RNA polymerase</fullName>
    </submittedName>
</protein>
<organism evidence="4 5">
    <name type="scientific">Plasmopara viticola lesion associated ourmia-like virus 61</name>
    <dbReference type="NCBI Taxonomy" id="2686533"/>
    <lineage>
        <taxon>Viruses</taxon>
        <taxon>Riboviria</taxon>
        <taxon>Orthornavirae</taxon>
        <taxon>Lenarviricota</taxon>
        <taxon>Miaviricetes</taxon>
        <taxon>Ourlivirales</taxon>
        <taxon>Botourmiaviridae</taxon>
        <taxon>Botoulivirus</taxon>
        <taxon>Botoulivirus zetaplasmoparae</taxon>
    </lineage>
</organism>
<evidence type="ECO:0000313" key="5">
    <source>
        <dbReference type="Proteomes" id="UP000830659"/>
    </source>
</evidence>
<dbReference type="InterPro" id="IPR043502">
    <property type="entry name" value="DNA/RNA_pol_sf"/>
</dbReference>
<evidence type="ECO:0000313" key="4">
    <source>
        <dbReference type="EMBL" id="QGY72591.1"/>
    </source>
</evidence>
<dbReference type="RefSeq" id="YP_010800256.1">
    <property type="nucleotide sequence ID" value="NC_076791.1"/>
</dbReference>